<dbReference type="CDD" id="cd12108">
    <property type="entry name" value="Hr-like"/>
    <property type="match status" value="1"/>
</dbReference>
<feature type="domain" description="Hemerythrin-like" evidence="2">
    <location>
        <begin position="14"/>
        <end position="153"/>
    </location>
</feature>
<dbReference type="InterPro" id="IPR012312">
    <property type="entry name" value="Hemerythrin-like"/>
</dbReference>
<evidence type="ECO:0000259" key="2">
    <source>
        <dbReference type="Pfam" id="PF01814"/>
    </source>
</evidence>
<accession>A0ABP7TEJ6</accession>
<evidence type="ECO:0000313" key="3">
    <source>
        <dbReference type="EMBL" id="GAA4024305.1"/>
    </source>
</evidence>
<sequence>MNALFDTAPDFGQPIAVLKHCHDRIRKQLDTLARLPEHLAAHGADREAQHAASAVLRYFDKAAPHHHQDEEQDLLPMLDGMAEGDDRVALDALLPELLAEHQQMDQLWNALKTALTGIASGASTTLSEPGITYFSTTYRNHMHKEESTIAPMAKRLFSSEQMSTLGNAMQQRRSVPATTGSNHVDR</sequence>
<keyword evidence="4" id="KW-1185">Reference proteome</keyword>
<name>A0ABP7TEJ6_9BURK</name>
<gene>
    <name evidence="3" type="ORF">GCM10022212_22360</name>
</gene>
<evidence type="ECO:0000256" key="1">
    <source>
        <dbReference type="SAM" id="MobiDB-lite"/>
    </source>
</evidence>
<dbReference type="EMBL" id="BAAAZE010000008">
    <property type="protein sequence ID" value="GAA4024305.1"/>
    <property type="molecule type" value="Genomic_DNA"/>
</dbReference>
<dbReference type="Gene3D" id="1.20.120.520">
    <property type="entry name" value="nmb1532 protein domain like"/>
    <property type="match status" value="1"/>
</dbReference>
<feature type="region of interest" description="Disordered" evidence="1">
    <location>
        <begin position="166"/>
        <end position="186"/>
    </location>
</feature>
<comment type="caution">
    <text evidence="3">The sequence shown here is derived from an EMBL/GenBank/DDBJ whole genome shotgun (WGS) entry which is preliminary data.</text>
</comment>
<proteinExistence type="predicted"/>
<dbReference type="RefSeq" id="WP_344763387.1">
    <property type="nucleotide sequence ID" value="NZ_BAAAZE010000008.1"/>
</dbReference>
<dbReference type="Proteomes" id="UP001501353">
    <property type="component" value="Unassembled WGS sequence"/>
</dbReference>
<evidence type="ECO:0000313" key="4">
    <source>
        <dbReference type="Proteomes" id="UP001501353"/>
    </source>
</evidence>
<protein>
    <submittedName>
        <fullName evidence="3">Hemerythrin domain-containing protein</fullName>
    </submittedName>
</protein>
<reference evidence="4" key="1">
    <citation type="journal article" date="2019" name="Int. J. Syst. Evol. Microbiol.">
        <title>The Global Catalogue of Microorganisms (GCM) 10K type strain sequencing project: providing services to taxonomists for standard genome sequencing and annotation.</title>
        <authorList>
            <consortium name="The Broad Institute Genomics Platform"/>
            <consortium name="The Broad Institute Genome Sequencing Center for Infectious Disease"/>
            <person name="Wu L."/>
            <person name="Ma J."/>
        </authorList>
    </citation>
    <scope>NUCLEOTIDE SEQUENCE [LARGE SCALE GENOMIC DNA]</scope>
    <source>
        <strain evidence="4">JCM 16673</strain>
    </source>
</reference>
<dbReference type="Pfam" id="PF01814">
    <property type="entry name" value="Hemerythrin"/>
    <property type="match status" value="1"/>
</dbReference>
<organism evidence="3 4">
    <name type="scientific">Actimicrobium antarcticum</name>
    <dbReference type="NCBI Taxonomy" id="1051899"/>
    <lineage>
        <taxon>Bacteria</taxon>
        <taxon>Pseudomonadati</taxon>
        <taxon>Pseudomonadota</taxon>
        <taxon>Betaproteobacteria</taxon>
        <taxon>Burkholderiales</taxon>
        <taxon>Oxalobacteraceae</taxon>
        <taxon>Actimicrobium</taxon>
    </lineage>
</organism>